<keyword evidence="1 5" id="KW-0245">EGF-like domain</keyword>
<dbReference type="PROSITE" id="PS50026">
    <property type="entry name" value="EGF_3"/>
    <property type="match status" value="2"/>
</dbReference>
<evidence type="ECO:0000256" key="5">
    <source>
        <dbReference type="PROSITE-ProRule" id="PRU00076"/>
    </source>
</evidence>
<dbReference type="SMART" id="SM00179">
    <property type="entry name" value="EGF_CA"/>
    <property type="match status" value="2"/>
</dbReference>
<feature type="domain" description="TLDc" evidence="7">
    <location>
        <begin position="112"/>
        <end position="280"/>
    </location>
</feature>
<keyword evidence="3" id="KW-0677">Repeat</keyword>
<gene>
    <name evidence="8" type="ORF">PLOB_00001372</name>
</gene>
<dbReference type="InterPro" id="IPR018097">
    <property type="entry name" value="EGF_Ca-bd_CS"/>
</dbReference>
<dbReference type="PROSITE" id="PS01187">
    <property type="entry name" value="EGF_CA"/>
    <property type="match status" value="1"/>
</dbReference>
<dbReference type="Pfam" id="PF07645">
    <property type="entry name" value="EGF_CA"/>
    <property type="match status" value="1"/>
</dbReference>
<evidence type="ECO:0000313" key="8">
    <source>
        <dbReference type="EMBL" id="CAH3155757.1"/>
    </source>
</evidence>
<organism evidence="8 9">
    <name type="scientific">Porites lobata</name>
    <dbReference type="NCBI Taxonomy" id="104759"/>
    <lineage>
        <taxon>Eukaryota</taxon>
        <taxon>Metazoa</taxon>
        <taxon>Cnidaria</taxon>
        <taxon>Anthozoa</taxon>
        <taxon>Hexacorallia</taxon>
        <taxon>Scleractinia</taxon>
        <taxon>Fungiina</taxon>
        <taxon>Poritidae</taxon>
        <taxon>Porites</taxon>
    </lineage>
</organism>
<sequence>MHSFYYFADINECETEKHHCDSNAFCKNTKGSYICTCKPGYTGNGESFSKNYILLNKSMHSICYFTDINDCETDTHHCSSNAFCNTKGSYICTCKPGYIGNGVNCTEFMSSSILNSGDYYFRHLGNFLENAVGDISHWLLCWRATLHGWSVSQFHSRCDGKNDTVTFIRNGNFIFGGYTDIPWESFSGFGIASKTFNFPFKNKKRLAPFVSKVETPGKALSRDSAYGPYMVFIVDNADSNGNSAALSGAYYSVPPAVQNRKSVLAGTLHFSPDDGRLAQI</sequence>
<accession>A0ABN8Q5Q3</accession>
<comment type="caution">
    <text evidence="8">The sequence shown here is derived from an EMBL/GenBank/DDBJ whole genome shotgun (WGS) entry which is preliminary data.</text>
</comment>
<evidence type="ECO:0000259" key="6">
    <source>
        <dbReference type="PROSITE" id="PS50026"/>
    </source>
</evidence>
<dbReference type="InterPro" id="IPR009030">
    <property type="entry name" value="Growth_fac_rcpt_cys_sf"/>
</dbReference>
<dbReference type="SMART" id="SM00181">
    <property type="entry name" value="EGF"/>
    <property type="match status" value="2"/>
</dbReference>
<dbReference type="PANTHER" id="PTHR24039">
    <property type="entry name" value="FIBRILLIN-RELATED"/>
    <property type="match status" value="1"/>
</dbReference>
<dbReference type="PROSITE" id="PS01186">
    <property type="entry name" value="EGF_2"/>
    <property type="match status" value="1"/>
</dbReference>
<evidence type="ECO:0000259" key="7">
    <source>
        <dbReference type="PROSITE" id="PS51886"/>
    </source>
</evidence>
<keyword evidence="2" id="KW-0732">Signal</keyword>
<dbReference type="InterPro" id="IPR001881">
    <property type="entry name" value="EGF-like_Ca-bd_dom"/>
</dbReference>
<dbReference type="PROSITE" id="PS51886">
    <property type="entry name" value="TLDC"/>
    <property type="match status" value="1"/>
</dbReference>
<dbReference type="Pfam" id="PF12947">
    <property type="entry name" value="EGF_3"/>
    <property type="match status" value="1"/>
</dbReference>
<dbReference type="SUPFAM" id="SSF57184">
    <property type="entry name" value="Growth factor receptor domain"/>
    <property type="match status" value="1"/>
</dbReference>
<keyword evidence="9" id="KW-1185">Reference proteome</keyword>
<dbReference type="InterPro" id="IPR049883">
    <property type="entry name" value="NOTCH1_EGF-like"/>
</dbReference>
<dbReference type="PROSITE" id="PS00010">
    <property type="entry name" value="ASX_HYDROXYL"/>
    <property type="match status" value="1"/>
</dbReference>
<evidence type="ECO:0000256" key="4">
    <source>
        <dbReference type="ARBA" id="ARBA00023157"/>
    </source>
</evidence>
<dbReference type="InterPro" id="IPR006571">
    <property type="entry name" value="TLDc_dom"/>
</dbReference>
<feature type="domain" description="EGF-like" evidence="6">
    <location>
        <begin position="9"/>
        <end position="46"/>
    </location>
</feature>
<evidence type="ECO:0000256" key="3">
    <source>
        <dbReference type="ARBA" id="ARBA00022737"/>
    </source>
</evidence>
<dbReference type="EMBL" id="CALNXK010000102">
    <property type="protein sequence ID" value="CAH3155757.1"/>
    <property type="molecule type" value="Genomic_DNA"/>
</dbReference>
<evidence type="ECO:0000313" key="9">
    <source>
        <dbReference type="Proteomes" id="UP001159405"/>
    </source>
</evidence>
<comment type="caution">
    <text evidence="5">Lacks conserved residue(s) required for the propagation of feature annotation.</text>
</comment>
<reference evidence="8 9" key="1">
    <citation type="submission" date="2022-05" db="EMBL/GenBank/DDBJ databases">
        <authorList>
            <consortium name="Genoscope - CEA"/>
            <person name="William W."/>
        </authorList>
    </citation>
    <scope>NUCLEOTIDE SEQUENCE [LARGE SCALE GENOMIC DNA]</scope>
</reference>
<dbReference type="InterPro" id="IPR000152">
    <property type="entry name" value="EGF-type_Asp/Asn_hydroxyl_site"/>
</dbReference>
<dbReference type="InterPro" id="IPR024731">
    <property type="entry name" value="NELL2-like_EGF"/>
</dbReference>
<feature type="domain" description="EGF-like" evidence="6">
    <location>
        <begin position="67"/>
        <end position="106"/>
    </location>
</feature>
<dbReference type="InterPro" id="IPR000742">
    <property type="entry name" value="EGF"/>
</dbReference>
<keyword evidence="4" id="KW-1015">Disulfide bond</keyword>
<evidence type="ECO:0000256" key="2">
    <source>
        <dbReference type="ARBA" id="ARBA00022729"/>
    </source>
</evidence>
<name>A0ABN8Q5Q3_9CNID</name>
<dbReference type="Pfam" id="PF07534">
    <property type="entry name" value="TLD"/>
    <property type="match status" value="1"/>
</dbReference>
<evidence type="ECO:0000256" key="1">
    <source>
        <dbReference type="ARBA" id="ARBA00022536"/>
    </source>
</evidence>
<proteinExistence type="predicted"/>
<dbReference type="CDD" id="cd00054">
    <property type="entry name" value="EGF_CA"/>
    <property type="match status" value="2"/>
</dbReference>
<dbReference type="Proteomes" id="UP001159405">
    <property type="component" value="Unassembled WGS sequence"/>
</dbReference>
<dbReference type="Gene3D" id="2.10.25.10">
    <property type="entry name" value="Laminin"/>
    <property type="match status" value="2"/>
</dbReference>
<protein>
    <submittedName>
        <fullName evidence="8">Uncharacterized protein</fullName>
    </submittedName>
</protein>
<dbReference type="PANTHER" id="PTHR24039:SF58">
    <property type="entry name" value="EGF-LIKE DOMAIN-CONTAINING PROTEIN"/>
    <property type="match status" value="1"/>
</dbReference>